<dbReference type="AlphaFoldDB" id="A0A5Q4BMR8"/>
<keyword evidence="2" id="KW-1185">Reference proteome</keyword>
<reference evidence="1 2" key="1">
    <citation type="journal article" date="2019" name="Sci. Rep.">
        <title>Colletotrichum shisoi sp. nov., an anthracnose pathogen of Perilla frutescens in Japan: molecular phylogenetic, morphological and genomic evidence.</title>
        <authorList>
            <person name="Gan P."/>
            <person name="Tsushima A."/>
            <person name="Hiroyama R."/>
            <person name="Narusaka M."/>
            <person name="Takano Y."/>
            <person name="Narusaka Y."/>
            <person name="Kawaradani M."/>
            <person name="Damm U."/>
            <person name="Shirasu K."/>
        </authorList>
    </citation>
    <scope>NUCLEOTIDE SEQUENCE [LARGE SCALE GENOMIC DNA]</scope>
    <source>
        <strain evidence="1 2">PG-2018a</strain>
    </source>
</reference>
<name>A0A5Q4BMR8_9PEZI</name>
<protein>
    <submittedName>
        <fullName evidence="1">Uncharacterized protein</fullName>
    </submittedName>
</protein>
<dbReference type="EMBL" id="PUHP01000735">
    <property type="protein sequence ID" value="TQN68270.1"/>
    <property type="molecule type" value="Genomic_DNA"/>
</dbReference>
<proteinExistence type="predicted"/>
<evidence type="ECO:0000313" key="2">
    <source>
        <dbReference type="Proteomes" id="UP000326340"/>
    </source>
</evidence>
<gene>
    <name evidence="1" type="ORF">CSHISOI_07239</name>
</gene>
<evidence type="ECO:0000313" key="1">
    <source>
        <dbReference type="EMBL" id="TQN68270.1"/>
    </source>
</evidence>
<accession>A0A5Q4BMR8</accession>
<dbReference type="Proteomes" id="UP000326340">
    <property type="component" value="Unassembled WGS sequence"/>
</dbReference>
<organism evidence="1 2">
    <name type="scientific">Colletotrichum shisoi</name>
    <dbReference type="NCBI Taxonomy" id="2078593"/>
    <lineage>
        <taxon>Eukaryota</taxon>
        <taxon>Fungi</taxon>
        <taxon>Dikarya</taxon>
        <taxon>Ascomycota</taxon>
        <taxon>Pezizomycotina</taxon>
        <taxon>Sordariomycetes</taxon>
        <taxon>Hypocreomycetidae</taxon>
        <taxon>Glomerellales</taxon>
        <taxon>Glomerellaceae</taxon>
        <taxon>Colletotrichum</taxon>
        <taxon>Colletotrichum destructivum species complex</taxon>
    </lineage>
</organism>
<sequence>MCSHHFLHSLDISGVMISTKKAGLPLFLFEQLDRVVPHIAVEDRERCVPMLLLTAQIPMDLDTMVQLNDRPKDVSAHTGKGSCPL</sequence>
<comment type="caution">
    <text evidence="1">The sequence shown here is derived from an EMBL/GenBank/DDBJ whole genome shotgun (WGS) entry which is preliminary data.</text>
</comment>